<protein>
    <submittedName>
        <fullName evidence="3">Transglycosylase SLT domain-containing protein</fullName>
    </submittedName>
</protein>
<dbReference type="Proteomes" id="UP001348641">
    <property type="component" value="Unassembled WGS sequence"/>
</dbReference>
<feature type="domain" description="Transglycosylase SLT" evidence="1">
    <location>
        <begin position="73"/>
        <end position="175"/>
    </location>
</feature>
<dbReference type="InterPro" id="IPR023346">
    <property type="entry name" value="Lysozyme-like_dom_sf"/>
</dbReference>
<feature type="domain" description="ARB-07466-like C-terminal" evidence="2">
    <location>
        <begin position="252"/>
        <end position="375"/>
    </location>
</feature>
<dbReference type="Pfam" id="PF26571">
    <property type="entry name" value="VldE"/>
    <property type="match status" value="1"/>
</dbReference>
<dbReference type="RefSeq" id="WP_330158828.1">
    <property type="nucleotide sequence ID" value="NZ_BAAAJA010000022.1"/>
</dbReference>
<dbReference type="PROSITE" id="PS51257">
    <property type="entry name" value="PROKAR_LIPOPROTEIN"/>
    <property type="match status" value="1"/>
</dbReference>
<dbReference type="InterPro" id="IPR058593">
    <property type="entry name" value="ARB_07466-like_C"/>
</dbReference>
<evidence type="ECO:0000313" key="3">
    <source>
        <dbReference type="EMBL" id="MEE2051765.1"/>
    </source>
</evidence>
<evidence type="ECO:0000313" key="4">
    <source>
        <dbReference type="Proteomes" id="UP001348641"/>
    </source>
</evidence>
<accession>A0ABU7KR37</accession>
<dbReference type="EMBL" id="JAUUCC010000034">
    <property type="protein sequence ID" value="MEE2051765.1"/>
    <property type="molecule type" value="Genomic_DNA"/>
</dbReference>
<gene>
    <name evidence="3" type="ORF">Q8A49_14790</name>
</gene>
<dbReference type="Pfam" id="PF01464">
    <property type="entry name" value="SLT"/>
    <property type="match status" value="1"/>
</dbReference>
<evidence type="ECO:0000259" key="2">
    <source>
        <dbReference type="Pfam" id="PF26571"/>
    </source>
</evidence>
<comment type="caution">
    <text evidence="3">The sequence shown here is derived from an EMBL/GenBank/DDBJ whole genome shotgun (WGS) entry which is preliminary data.</text>
</comment>
<dbReference type="SUPFAM" id="SSF53955">
    <property type="entry name" value="Lysozyme-like"/>
    <property type="match status" value="1"/>
</dbReference>
<sequence length="384" mass="41127">MGAKKGLAGVGLGLGACVLALAVVMNQLAAMTYRQGGASQTCQPGSTQPSGVVDQAGVSAAAQGEIPAEMLELYQDAAQAWDMDWALLASVGYQESTHNTNRAVDAENRARALGPMQFTPAAWEHHGRHWEDLTGDEGTPPLEDRLDPATSVWSAAHKLTDQGANTDPEGALIAYYGADTDGYVDSVMNRADDYRDGEFSSGTGGDVVMASVDCPEEGTGIPGQAPDYSVDALSGQTQLQSCVLDEPPFGPGNITPLTCAAHRTFVENFRPILNFGGNCKRAVNDGGEHYVGRACDYMTSPIGTYSQGPQEENGNMIAQYAMDNYANLGVKYIIWRQSIWQPGSNCTTPHYTSLDHGAARWCGMGDRHSITENHYDHVHISFIE</sequence>
<dbReference type="Gene3D" id="1.10.530.10">
    <property type="match status" value="1"/>
</dbReference>
<name>A0ABU7KR37_9ACTN</name>
<proteinExistence type="predicted"/>
<reference evidence="3 4" key="1">
    <citation type="submission" date="2023-07" db="EMBL/GenBank/DDBJ databases">
        <authorList>
            <person name="Girao M."/>
            <person name="Carvalho M.F."/>
        </authorList>
    </citation>
    <scope>NUCLEOTIDE SEQUENCE [LARGE SCALE GENOMIC DNA]</scope>
    <source>
        <strain evidence="3 4">66/93</strain>
    </source>
</reference>
<evidence type="ECO:0000259" key="1">
    <source>
        <dbReference type="Pfam" id="PF01464"/>
    </source>
</evidence>
<dbReference type="InterPro" id="IPR008258">
    <property type="entry name" value="Transglycosylase_SLT_dom_1"/>
</dbReference>
<organism evidence="3 4">
    <name type="scientific">Nocardiopsis tropica</name>
    <dbReference type="NCBI Taxonomy" id="109330"/>
    <lineage>
        <taxon>Bacteria</taxon>
        <taxon>Bacillati</taxon>
        <taxon>Actinomycetota</taxon>
        <taxon>Actinomycetes</taxon>
        <taxon>Streptosporangiales</taxon>
        <taxon>Nocardiopsidaceae</taxon>
        <taxon>Nocardiopsis</taxon>
    </lineage>
</organism>